<dbReference type="Proteomes" id="UP000050996">
    <property type="component" value="Unassembled WGS sequence"/>
</dbReference>
<accession>A0A0Q3QRS9</accession>
<evidence type="ECO:0000256" key="1">
    <source>
        <dbReference type="SAM" id="Phobius"/>
    </source>
</evidence>
<dbReference type="PATRIC" id="fig|1637975.4.peg.3568"/>
<keyword evidence="3" id="KW-1185">Reference proteome</keyword>
<keyword evidence="1" id="KW-0472">Membrane</keyword>
<keyword evidence="1" id="KW-1133">Transmembrane helix</keyword>
<evidence type="ECO:0000313" key="3">
    <source>
        <dbReference type="Proteomes" id="UP000050996"/>
    </source>
</evidence>
<protein>
    <submittedName>
        <fullName evidence="2">Uncharacterized protein</fullName>
    </submittedName>
</protein>
<comment type="caution">
    <text evidence="2">The sequence shown here is derived from an EMBL/GenBank/DDBJ whole genome shotgun (WGS) entry which is preliminary data.</text>
</comment>
<name>A0A0Q3QRS9_9BACI</name>
<evidence type="ECO:0000313" key="2">
    <source>
        <dbReference type="EMBL" id="KQL20312.1"/>
    </source>
</evidence>
<dbReference type="EMBL" id="LJIX01000006">
    <property type="protein sequence ID" value="KQL20312.1"/>
    <property type="molecule type" value="Genomic_DNA"/>
</dbReference>
<proteinExistence type="predicted"/>
<dbReference type="AlphaFoldDB" id="A0A0Q3QRS9"/>
<reference evidence="2 3" key="1">
    <citation type="submission" date="2015-09" db="EMBL/GenBank/DDBJ databases">
        <title>Genome sequencing project for genomic taxonomy and phylogenomics of Bacillus-like bacteria.</title>
        <authorList>
            <person name="Liu B."/>
            <person name="Wang J."/>
            <person name="Zhu Y."/>
            <person name="Liu G."/>
            <person name="Chen Q."/>
            <person name="Chen Z."/>
            <person name="Lan J."/>
            <person name="Che J."/>
            <person name="Ge C."/>
            <person name="Shi H."/>
            <person name="Pan Z."/>
            <person name="Liu X."/>
        </authorList>
    </citation>
    <scope>NUCLEOTIDE SEQUENCE [LARGE SCALE GENOMIC DNA]</scope>
    <source>
        <strain evidence="2 3">FJAT-18043</strain>
    </source>
</reference>
<organism evidence="2 3">
    <name type="scientific">Cytobacillus solani</name>
    <dbReference type="NCBI Taxonomy" id="1637975"/>
    <lineage>
        <taxon>Bacteria</taxon>
        <taxon>Bacillati</taxon>
        <taxon>Bacillota</taxon>
        <taxon>Bacilli</taxon>
        <taxon>Bacillales</taxon>
        <taxon>Bacillaceae</taxon>
        <taxon>Cytobacillus</taxon>
    </lineage>
</organism>
<keyword evidence="1" id="KW-0812">Transmembrane</keyword>
<dbReference type="RefSeq" id="WP_056685453.1">
    <property type="nucleotide sequence ID" value="NZ_CP041305.1"/>
</dbReference>
<gene>
    <name evidence="2" type="ORF">AN957_18135</name>
</gene>
<sequence>MAGIKERRGAGSKVDYIKRFIIAIIMVLCVSLLFLGGKNTRAHHAEAIDTPVELSQFIS</sequence>
<feature type="transmembrane region" description="Helical" evidence="1">
    <location>
        <begin position="20"/>
        <end position="37"/>
    </location>
</feature>
<dbReference type="STRING" id="1637975.AN957_18135"/>